<evidence type="ECO:0000313" key="2">
    <source>
        <dbReference type="Proteomes" id="UP001314635"/>
    </source>
</evidence>
<accession>A0ABS5G9E7</accession>
<organism evidence="1 2">
    <name type="scientific">Bradyrhizobium denitrificans</name>
    <dbReference type="NCBI Taxonomy" id="2734912"/>
    <lineage>
        <taxon>Bacteria</taxon>
        <taxon>Pseudomonadati</taxon>
        <taxon>Pseudomonadota</taxon>
        <taxon>Alphaproteobacteria</taxon>
        <taxon>Hyphomicrobiales</taxon>
        <taxon>Nitrobacteraceae</taxon>
        <taxon>Bradyrhizobium</taxon>
    </lineage>
</organism>
<dbReference type="EMBL" id="JAFCLK010000017">
    <property type="protein sequence ID" value="MBR1137943.1"/>
    <property type="molecule type" value="Genomic_DNA"/>
</dbReference>
<gene>
    <name evidence="1" type="ORF">JQ619_19405</name>
</gene>
<dbReference type="RefSeq" id="WP_172235258.1">
    <property type="nucleotide sequence ID" value="NZ_JABFDP010000001.1"/>
</dbReference>
<keyword evidence="2" id="KW-1185">Reference proteome</keyword>
<sequence length="236" mass="25052">MTERAGLASVHLGLPRAAQGRMAMMEACRGRARLLAGWARFAVLGLMLALCGCVTAENALTQTDIASMKLTAVAVSFTPNAFVSWDEGENDYGAAKGLSGPQLLEAMRTQEMKDYVRGMLGDRIKAGVEQALAGQLIGSRPVRLEIVVKRFKTPSGASRILIGSDPDMTASATLVDARTGAVVVAHPELVASVHRSGGLIGTAVTAAIDNARNETQEGLLIARYGRMYREWLTHGA</sequence>
<reference evidence="2" key="1">
    <citation type="journal article" date="2021" name="ISME J.">
        <title>Evolutionary origin and ecological implication of a unique nif island in free-living Bradyrhizobium lineages.</title>
        <authorList>
            <person name="Tao J."/>
        </authorList>
    </citation>
    <scope>NUCLEOTIDE SEQUENCE [LARGE SCALE GENOMIC DNA]</scope>
    <source>
        <strain evidence="2">SZCCT0094</strain>
    </source>
</reference>
<name>A0ABS5G9E7_9BRAD</name>
<proteinExistence type="predicted"/>
<dbReference type="InterPro" id="IPR046705">
    <property type="entry name" value="DUF6778"/>
</dbReference>
<dbReference type="Proteomes" id="UP001314635">
    <property type="component" value="Unassembled WGS sequence"/>
</dbReference>
<dbReference type="Pfam" id="PF20569">
    <property type="entry name" value="DUF6778"/>
    <property type="match status" value="1"/>
</dbReference>
<comment type="caution">
    <text evidence="1">The sequence shown here is derived from an EMBL/GenBank/DDBJ whole genome shotgun (WGS) entry which is preliminary data.</text>
</comment>
<evidence type="ECO:0000313" key="1">
    <source>
        <dbReference type="EMBL" id="MBR1137943.1"/>
    </source>
</evidence>
<evidence type="ECO:0008006" key="3">
    <source>
        <dbReference type="Google" id="ProtNLM"/>
    </source>
</evidence>
<protein>
    <recommendedName>
        <fullName evidence="3">DUF3313 domain-containing protein</fullName>
    </recommendedName>
</protein>